<evidence type="ECO:0000313" key="3">
    <source>
        <dbReference type="Proteomes" id="UP001228376"/>
    </source>
</evidence>
<keyword evidence="3" id="KW-1185">Reference proteome</keyword>
<organism evidence="2 3">
    <name type="scientific">Tigheibacillus jepli</name>
    <dbReference type="NCBI Taxonomy" id="3035914"/>
    <lineage>
        <taxon>Bacteria</taxon>
        <taxon>Bacillati</taxon>
        <taxon>Bacillota</taxon>
        <taxon>Bacilli</taxon>
        <taxon>Bacillales</taxon>
        <taxon>Bacillaceae</taxon>
        <taxon>Tigheibacillus</taxon>
    </lineage>
</organism>
<comment type="caution">
    <text evidence="2">The sequence shown here is derived from an EMBL/GenBank/DDBJ whole genome shotgun (WGS) entry which is preliminary data.</text>
</comment>
<dbReference type="InterPro" id="IPR011528">
    <property type="entry name" value="NERD"/>
</dbReference>
<feature type="domain" description="NERD" evidence="1">
    <location>
        <begin position="42"/>
        <end position="159"/>
    </location>
</feature>
<protein>
    <submittedName>
        <fullName evidence="2">Nuclease-related domain-containing protein</fullName>
    </submittedName>
</protein>
<dbReference type="Proteomes" id="UP001228376">
    <property type="component" value="Unassembled WGS sequence"/>
</dbReference>
<proteinExistence type="predicted"/>
<dbReference type="Pfam" id="PF08378">
    <property type="entry name" value="NERD"/>
    <property type="match status" value="1"/>
</dbReference>
<evidence type="ECO:0000259" key="1">
    <source>
        <dbReference type="PROSITE" id="PS50965"/>
    </source>
</evidence>
<gene>
    <name evidence="2" type="ORF">P5G51_003770</name>
</gene>
<dbReference type="EMBL" id="JAROCA020000001">
    <property type="protein sequence ID" value="MDY0404641.1"/>
    <property type="molecule type" value="Genomic_DNA"/>
</dbReference>
<dbReference type="PROSITE" id="PS50965">
    <property type="entry name" value="NERD"/>
    <property type="match status" value="1"/>
</dbReference>
<reference evidence="2 3" key="1">
    <citation type="submission" date="2023-10" db="EMBL/GenBank/DDBJ databases">
        <title>179-bfca-hs.</title>
        <authorList>
            <person name="Miliotis G."/>
            <person name="Sengupta P."/>
            <person name="Hameed A."/>
            <person name="Chuvochina M."/>
            <person name="Mcdonagh F."/>
            <person name="Simpson A.C."/>
            <person name="Singh N.K."/>
            <person name="Rekha P.D."/>
            <person name="Raman K."/>
            <person name="Hugenholtz P."/>
            <person name="Venkateswaran K."/>
        </authorList>
    </citation>
    <scope>NUCLEOTIDE SEQUENCE [LARGE SCALE GENOMIC DNA]</scope>
    <source>
        <strain evidence="2 3">179-BFC-A-HS</strain>
    </source>
</reference>
<accession>A0ABU5CED4</accession>
<name>A0ABU5CED4_9BACI</name>
<dbReference type="RefSeq" id="WP_306065586.1">
    <property type="nucleotide sequence ID" value="NZ_JAROCA020000001.1"/>
</dbReference>
<sequence length="339" mass="39708">MNIIKKREYPLNLEKLQTMRNRLSALNSKTHEIEEEMRLVLAGFRGEQSIDYFLHFVTDDCLLYFHNLRIPWKNGLYFQIDTLILCPYFIAILEVKNISGKLFFDQLAEQLIRTIDGREEGFSYPVTQVNRQVYQLRMLLQQIGLPHIPIVPFVVVSNSSTIITTNPDKNDLFGQVTHASNLPDKLNKLASQFTRPRFTKEQLNQLSTYFLQNHQPLNSKYLEKFSLAPTEFLPGVVCEQCCRPTMIRTNGFWKCTQCRSKNRYAHIQALIDYYFLFGPAITNSQFRTFLCIRSTSLTSKLLGELNLSFTGTFKNRRYNLELNHLKQTLHDWKENENRA</sequence>
<evidence type="ECO:0000313" key="2">
    <source>
        <dbReference type="EMBL" id="MDY0404641.1"/>
    </source>
</evidence>